<feature type="chain" id="PRO_5015361878" evidence="1">
    <location>
        <begin position="34"/>
        <end position="83"/>
    </location>
</feature>
<dbReference type="RefSeq" id="WP_236904241.1">
    <property type="nucleotide sequence ID" value="NZ_CP018106.1"/>
</dbReference>
<geneLocation type="plasmid" evidence="2">
    <name>pEC26</name>
</geneLocation>
<keyword evidence="1" id="KW-0732">Signal</keyword>
<name>A0A2R4AJN0_ECOLX</name>
<evidence type="ECO:0000256" key="1">
    <source>
        <dbReference type="SAM" id="SignalP"/>
    </source>
</evidence>
<protein>
    <submittedName>
        <fullName evidence="2">Uncharacterized protein</fullName>
    </submittedName>
</protein>
<organism evidence="2">
    <name type="scientific">Escherichia coli</name>
    <dbReference type="NCBI Taxonomy" id="562"/>
    <lineage>
        <taxon>Bacteria</taxon>
        <taxon>Pseudomonadati</taxon>
        <taxon>Pseudomonadota</taxon>
        <taxon>Gammaproteobacteria</taxon>
        <taxon>Enterobacterales</taxon>
        <taxon>Enterobacteriaceae</taxon>
        <taxon>Escherichia</taxon>
    </lineage>
</organism>
<evidence type="ECO:0000313" key="2">
    <source>
        <dbReference type="EMBL" id="AVR64870.1"/>
    </source>
</evidence>
<proteinExistence type="predicted"/>
<reference evidence="2" key="1">
    <citation type="submission" date="2018-02" db="EMBL/GenBank/DDBJ databases">
        <title>A new mcr-1 variant mcr-1.9 identified from Escherichia coli from China.</title>
        <authorList>
            <person name="Yang C."/>
            <person name="Qiu S."/>
            <person name="Song H."/>
        </authorList>
    </citation>
    <scope>NUCLEOTIDE SEQUENCE</scope>
    <source>
        <plasmid evidence="2">pEC26</plasmid>
    </source>
</reference>
<sequence>MKKVFIYIGHTKMSAFIKLASVLALFISPVVVAIAGEQSHCTKINEYPFIVTQCDDGTVTVVNVINNRVSVCRKGESCKEIKL</sequence>
<keyword evidence="2" id="KW-0614">Plasmid</keyword>
<accession>A0A2R4AJN0</accession>
<feature type="signal peptide" evidence="1">
    <location>
        <begin position="1"/>
        <end position="33"/>
    </location>
</feature>
<dbReference type="EMBL" id="MG946761">
    <property type="protein sequence ID" value="AVR64870.1"/>
    <property type="molecule type" value="Genomic_DNA"/>
</dbReference>
<dbReference type="AlphaFoldDB" id="A0A2R4AJN0"/>